<evidence type="ECO:0000256" key="3">
    <source>
        <dbReference type="ARBA" id="ARBA00022723"/>
    </source>
</evidence>
<keyword evidence="2 6" id="KW-0349">Heme</keyword>
<feature type="binding site" description="distal binding residue" evidence="6">
    <location>
        <position position="48"/>
    </location>
    <ligand>
        <name>heme</name>
        <dbReference type="ChEBI" id="CHEBI:30413"/>
    </ligand>
    <ligandPart>
        <name>Fe</name>
        <dbReference type="ChEBI" id="CHEBI:18248"/>
    </ligandPart>
</feature>
<evidence type="ECO:0000256" key="1">
    <source>
        <dbReference type="ARBA" id="ARBA00022448"/>
    </source>
</evidence>
<keyword evidence="1" id="KW-0813">Transport</keyword>
<reference evidence="7 8" key="1">
    <citation type="submission" date="2007-08" db="EMBL/GenBank/DDBJ databases">
        <title>Complete sequence of Roseiflexus castenholzii DSM 13941.</title>
        <authorList>
            <consortium name="US DOE Joint Genome Institute"/>
            <person name="Copeland A."/>
            <person name="Lucas S."/>
            <person name="Lapidus A."/>
            <person name="Barry K."/>
            <person name="Glavina del Rio T."/>
            <person name="Dalin E."/>
            <person name="Tice H."/>
            <person name="Pitluck S."/>
            <person name="Thompson L.S."/>
            <person name="Brettin T."/>
            <person name="Bruce D."/>
            <person name="Detter J.C."/>
            <person name="Han C."/>
            <person name="Tapia R."/>
            <person name="Schmutz J."/>
            <person name="Larimer F."/>
            <person name="Land M."/>
            <person name="Hauser L."/>
            <person name="Kyrpides N."/>
            <person name="Mikhailova N."/>
            <person name="Bryant D.A."/>
            <person name="Hanada S."/>
            <person name="Tsukatani Y."/>
            <person name="Richardson P."/>
        </authorList>
    </citation>
    <scope>NUCLEOTIDE SEQUENCE [LARGE SCALE GENOMIC DNA]</scope>
    <source>
        <strain evidence="8">DSM 13941 / HLO8</strain>
    </source>
</reference>
<dbReference type="AlphaFoldDB" id="A7NFB2"/>
<evidence type="ECO:0000313" key="8">
    <source>
        <dbReference type="Proteomes" id="UP000000263"/>
    </source>
</evidence>
<dbReference type="InterPro" id="IPR044203">
    <property type="entry name" value="GlbO/GLB3-like"/>
</dbReference>
<dbReference type="Pfam" id="PF01152">
    <property type="entry name" value="Bac_globin"/>
    <property type="match status" value="1"/>
</dbReference>
<dbReference type="GO" id="GO:0046872">
    <property type="term" value="F:metal ion binding"/>
    <property type="evidence" value="ECO:0007669"/>
    <property type="project" value="UniProtKB-KW"/>
</dbReference>
<dbReference type="PANTHER" id="PTHR47366:SF1">
    <property type="entry name" value="TWO-ON-TWO HEMOGLOBIN-3"/>
    <property type="match status" value="1"/>
</dbReference>
<protein>
    <submittedName>
        <fullName evidence="7">Globin</fullName>
    </submittedName>
</protein>
<dbReference type="PANTHER" id="PTHR47366">
    <property type="entry name" value="TWO-ON-TWO HEMOGLOBIN-3"/>
    <property type="match status" value="1"/>
</dbReference>
<dbReference type="Proteomes" id="UP000000263">
    <property type="component" value="Chromosome"/>
</dbReference>
<keyword evidence="4 6" id="KW-0408">Iron</keyword>
<dbReference type="RefSeq" id="WP_012119770.1">
    <property type="nucleotide sequence ID" value="NC_009767.1"/>
</dbReference>
<gene>
    <name evidence="7" type="ordered locus">Rcas_1243</name>
</gene>
<proteinExistence type="inferred from homology"/>
<dbReference type="GO" id="GO:0005344">
    <property type="term" value="F:oxygen carrier activity"/>
    <property type="evidence" value="ECO:0007669"/>
    <property type="project" value="InterPro"/>
</dbReference>
<dbReference type="STRING" id="383372.Rcas_1243"/>
<dbReference type="InterPro" id="IPR001486">
    <property type="entry name" value="Hemoglobin_trunc"/>
</dbReference>
<dbReference type="EMBL" id="CP000804">
    <property type="protein sequence ID" value="ABU57340.1"/>
    <property type="molecule type" value="Genomic_DNA"/>
</dbReference>
<sequence>MNTEQSIYERAGGDEPFRRLVDAFYARIERDPLLRPMFPADLEPGKLHQFLFITQYFGGPPRYTAMRGHPRLRARHLPFVIGQAERDAWVAHMRAAIDEAGFPEDVRPALIQYFERTATFMINADPERLNLRG</sequence>
<name>A7NFB2_ROSCS</name>
<dbReference type="OrthoDB" id="9790913at2"/>
<dbReference type="eggNOG" id="COG2346">
    <property type="taxonomic scope" value="Bacteria"/>
</dbReference>
<dbReference type="Gene3D" id="1.10.490.10">
    <property type="entry name" value="Globins"/>
    <property type="match status" value="1"/>
</dbReference>
<keyword evidence="8" id="KW-1185">Reference proteome</keyword>
<organism evidence="7 8">
    <name type="scientific">Roseiflexus castenholzii (strain DSM 13941 / HLO8)</name>
    <dbReference type="NCBI Taxonomy" id="383372"/>
    <lineage>
        <taxon>Bacteria</taxon>
        <taxon>Bacillati</taxon>
        <taxon>Chloroflexota</taxon>
        <taxon>Chloroflexia</taxon>
        <taxon>Chloroflexales</taxon>
        <taxon>Roseiflexineae</taxon>
        <taxon>Roseiflexaceae</taxon>
        <taxon>Roseiflexus</taxon>
    </lineage>
</organism>
<evidence type="ECO:0000256" key="5">
    <source>
        <dbReference type="ARBA" id="ARBA00034496"/>
    </source>
</evidence>
<dbReference type="InterPro" id="IPR012292">
    <property type="entry name" value="Globin/Proto"/>
</dbReference>
<dbReference type="GO" id="GO:0020037">
    <property type="term" value="F:heme binding"/>
    <property type="evidence" value="ECO:0007669"/>
    <property type="project" value="InterPro"/>
</dbReference>
<evidence type="ECO:0000256" key="4">
    <source>
        <dbReference type="ARBA" id="ARBA00023004"/>
    </source>
</evidence>
<dbReference type="HOGENOM" id="CLU_103526_3_1_0"/>
<evidence type="ECO:0000313" key="7">
    <source>
        <dbReference type="EMBL" id="ABU57340.1"/>
    </source>
</evidence>
<accession>A7NFB2</accession>
<dbReference type="KEGG" id="rca:Rcas_1243"/>
<dbReference type="SUPFAM" id="SSF46458">
    <property type="entry name" value="Globin-like"/>
    <property type="match status" value="1"/>
</dbReference>
<dbReference type="InterPro" id="IPR009050">
    <property type="entry name" value="Globin-like_sf"/>
</dbReference>
<dbReference type="GO" id="GO:0019825">
    <property type="term" value="F:oxygen binding"/>
    <property type="evidence" value="ECO:0007669"/>
    <property type="project" value="InterPro"/>
</dbReference>
<evidence type="ECO:0000256" key="6">
    <source>
        <dbReference type="PIRSR" id="PIRSR601486-1"/>
    </source>
</evidence>
<comment type="similarity">
    <text evidence="5">Belongs to the truncated hemoglobin family. Group II subfamily.</text>
</comment>
<keyword evidence="3 6" id="KW-0479">Metal-binding</keyword>
<evidence type="ECO:0000256" key="2">
    <source>
        <dbReference type="ARBA" id="ARBA00022617"/>
    </source>
</evidence>